<dbReference type="Proteomes" id="UP000263486">
    <property type="component" value="Unassembled WGS sequence"/>
</dbReference>
<reference evidence="2 3" key="1">
    <citation type="submission" date="2018-08" db="EMBL/GenBank/DDBJ databases">
        <title>Draft genome sequence of Psychrilyobacter sp. strain SD5 isolated from Black Sea water.</title>
        <authorList>
            <person name="Yadav S."/>
            <person name="Villanueva L."/>
            <person name="Damste J.S.S."/>
        </authorList>
    </citation>
    <scope>NUCLEOTIDE SEQUENCE [LARGE SCALE GENOMIC DNA]</scope>
    <source>
        <strain evidence="2 3">SD5</strain>
    </source>
</reference>
<keyword evidence="3" id="KW-1185">Reference proteome</keyword>
<feature type="domain" description="PFL" evidence="1">
    <location>
        <begin position="7"/>
        <end position="48"/>
    </location>
</feature>
<evidence type="ECO:0000313" key="3">
    <source>
        <dbReference type="Proteomes" id="UP000263486"/>
    </source>
</evidence>
<evidence type="ECO:0000313" key="2">
    <source>
        <dbReference type="EMBL" id="REI41380.1"/>
    </source>
</evidence>
<sequence>MIALRCNIINNKTKNRPLYIGEGELILGEKGERPAGAPAYPELCCHDNFDGLWYNKKIKYKILQRR</sequence>
<dbReference type="SUPFAM" id="SSF51998">
    <property type="entry name" value="PFL-like glycyl radical enzymes"/>
    <property type="match status" value="1"/>
</dbReference>
<dbReference type="InterPro" id="IPR004184">
    <property type="entry name" value="PFL_dom"/>
</dbReference>
<proteinExistence type="predicted"/>
<dbReference type="Pfam" id="PF02901">
    <property type="entry name" value="PFL-like"/>
    <property type="match status" value="1"/>
</dbReference>
<organism evidence="2 3">
    <name type="scientific">Psychrilyobacter piezotolerans</name>
    <dbReference type="NCBI Taxonomy" id="2293438"/>
    <lineage>
        <taxon>Bacteria</taxon>
        <taxon>Fusobacteriati</taxon>
        <taxon>Fusobacteriota</taxon>
        <taxon>Fusobacteriia</taxon>
        <taxon>Fusobacteriales</taxon>
        <taxon>Fusobacteriaceae</taxon>
        <taxon>Psychrilyobacter</taxon>
    </lineage>
</organism>
<gene>
    <name evidence="2" type="ORF">DYH56_06855</name>
</gene>
<dbReference type="EMBL" id="QUAJ01000010">
    <property type="protein sequence ID" value="REI41380.1"/>
    <property type="molecule type" value="Genomic_DNA"/>
</dbReference>
<name>A0ABX9KHU0_9FUSO</name>
<protein>
    <recommendedName>
        <fullName evidence="1">PFL domain-containing protein</fullName>
    </recommendedName>
</protein>
<evidence type="ECO:0000259" key="1">
    <source>
        <dbReference type="Pfam" id="PF02901"/>
    </source>
</evidence>
<comment type="caution">
    <text evidence="2">The sequence shown here is derived from an EMBL/GenBank/DDBJ whole genome shotgun (WGS) entry which is preliminary data.</text>
</comment>
<accession>A0ABX9KHU0</accession>
<dbReference type="RefSeq" id="WP_114642128.1">
    <property type="nucleotide sequence ID" value="NZ_JAACIO010000011.1"/>
</dbReference>